<dbReference type="Gene3D" id="3.40.30.10">
    <property type="entry name" value="Glutaredoxin"/>
    <property type="match status" value="1"/>
</dbReference>
<dbReference type="SUPFAM" id="SSF52833">
    <property type="entry name" value="Thioredoxin-like"/>
    <property type="match status" value="1"/>
</dbReference>
<accession>A0ABV6PSH8</accession>
<dbReference type="PROSITE" id="PS51318">
    <property type="entry name" value="TAT"/>
    <property type="match status" value="1"/>
</dbReference>
<evidence type="ECO:0000313" key="2">
    <source>
        <dbReference type="EMBL" id="MFC0592802.1"/>
    </source>
</evidence>
<dbReference type="InterPro" id="IPR006311">
    <property type="entry name" value="TAT_signal"/>
</dbReference>
<evidence type="ECO:0000256" key="1">
    <source>
        <dbReference type="SAM" id="SignalP"/>
    </source>
</evidence>
<comment type="caution">
    <text evidence="2">The sequence shown here is derived from an EMBL/GenBank/DDBJ whole genome shotgun (WGS) entry which is preliminary data.</text>
</comment>
<feature type="chain" id="PRO_5047538445" description="Thioredoxin" evidence="1">
    <location>
        <begin position="33"/>
        <end position="163"/>
    </location>
</feature>
<sequence>MTPMPVPPLKRRRLLAGLGALATLGLAAPARAAAKTLPPSRALPAELAQALAARQPLVVMVSLHGCPWCQVVREHYLAPMHAEEGLHVVQVDWGSALATQTVDGAPITHGELARAWKVKLAPTVLFLGAGGRELAERLEGGSPDFYSGYLDQRLEQARRALAG</sequence>
<evidence type="ECO:0008006" key="4">
    <source>
        <dbReference type="Google" id="ProtNLM"/>
    </source>
</evidence>
<dbReference type="EMBL" id="JBHLTN010000018">
    <property type="protein sequence ID" value="MFC0592802.1"/>
    <property type="molecule type" value="Genomic_DNA"/>
</dbReference>
<feature type="signal peptide" evidence="1">
    <location>
        <begin position="1"/>
        <end position="32"/>
    </location>
</feature>
<keyword evidence="3" id="KW-1185">Reference proteome</keyword>
<dbReference type="RefSeq" id="WP_377482535.1">
    <property type="nucleotide sequence ID" value="NZ_JBHLTN010000018.1"/>
</dbReference>
<evidence type="ECO:0000313" key="3">
    <source>
        <dbReference type="Proteomes" id="UP001589834"/>
    </source>
</evidence>
<keyword evidence="1" id="KW-0732">Signal</keyword>
<organism evidence="2 3">
    <name type="scientific">Ottowia pentelensis</name>
    <dbReference type="NCBI Taxonomy" id="511108"/>
    <lineage>
        <taxon>Bacteria</taxon>
        <taxon>Pseudomonadati</taxon>
        <taxon>Pseudomonadota</taxon>
        <taxon>Betaproteobacteria</taxon>
        <taxon>Burkholderiales</taxon>
        <taxon>Comamonadaceae</taxon>
        <taxon>Ottowia</taxon>
    </lineage>
</organism>
<dbReference type="InterPro" id="IPR036249">
    <property type="entry name" value="Thioredoxin-like_sf"/>
</dbReference>
<dbReference type="Proteomes" id="UP001589834">
    <property type="component" value="Unassembled WGS sequence"/>
</dbReference>
<protein>
    <recommendedName>
        <fullName evidence="4">Thioredoxin</fullName>
    </recommendedName>
</protein>
<reference evidence="2 3" key="1">
    <citation type="submission" date="2024-09" db="EMBL/GenBank/DDBJ databases">
        <authorList>
            <person name="Sun Q."/>
            <person name="Mori K."/>
        </authorList>
    </citation>
    <scope>NUCLEOTIDE SEQUENCE [LARGE SCALE GENOMIC DNA]</scope>
    <source>
        <strain evidence="2 3">NCAIM B.02336</strain>
    </source>
</reference>
<name>A0ABV6PSH8_9BURK</name>
<proteinExistence type="predicted"/>
<gene>
    <name evidence="2" type="ORF">ACFFGG_09555</name>
</gene>